<dbReference type="GO" id="GO:0003700">
    <property type="term" value="F:DNA-binding transcription factor activity"/>
    <property type="evidence" value="ECO:0007669"/>
    <property type="project" value="InterPro"/>
</dbReference>
<dbReference type="OrthoDB" id="9793451at2"/>
<dbReference type="KEGG" id="als:DJ013_00535"/>
<dbReference type="SUPFAM" id="SSF46689">
    <property type="entry name" value="Homeodomain-like"/>
    <property type="match status" value="1"/>
</dbReference>
<gene>
    <name evidence="5" type="ORF">DJ013_00535</name>
</gene>
<keyword evidence="3" id="KW-0804">Transcription</keyword>
<keyword evidence="2" id="KW-0238">DNA-binding</keyword>
<dbReference type="AlphaFoldDB" id="A0A2Z4GI28"/>
<proteinExistence type="predicted"/>
<dbReference type="PANTHER" id="PTHR43280">
    <property type="entry name" value="ARAC-FAMILY TRANSCRIPTIONAL REGULATOR"/>
    <property type="match status" value="1"/>
</dbReference>
<evidence type="ECO:0000256" key="3">
    <source>
        <dbReference type="ARBA" id="ARBA00023163"/>
    </source>
</evidence>
<dbReference type="SUPFAM" id="SSF51215">
    <property type="entry name" value="Regulatory protein AraC"/>
    <property type="match status" value="1"/>
</dbReference>
<dbReference type="Gene3D" id="1.10.10.60">
    <property type="entry name" value="Homeodomain-like"/>
    <property type="match status" value="1"/>
</dbReference>
<dbReference type="Pfam" id="PF02311">
    <property type="entry name" value="AraC_binding"/>
    <property type="match status" value="1"/>
</dbReference>
<evidence type="ECO:0000256" key="1">
    <source>
        <dbReference type="ARBA" id="ARBA00023015"/>
    </source>
</evidence>
<dbReference type="SMART" id="SM00342">
    <property type="entry name" value="HTH_ARAC"/>
    <property type="match status" value="1"/>
</dbReference>
<dbReference type="PANTHER" id="PTHR43280:SF32">
    <property type="entry name" value="TRANSCRIPTIONAL REGULATORY PROTEIN"/>
    <property type="match status" value="1"/>
</dbReference>
<feature type="domain" description="HTH araC/xylS-type" evidence="4">
    <location>
        <begin position="188"/>
        <end position="286"/>
    </location>
</feature>
<dbReference type="InterPro" id="IPR018060">
    <property type="entry name" value="HTH_AraC"/>
</dbReference>
<organism evidence="5 6">
    <name type="scientific">Arcticibacterium luteifluviistationis</name>
    <dbReference type="NCBI Taxonomy" id="1784714"/>
    <lineage>
        <taxon>Bacteria</taxon>
        <taxon>Pseudomonadati</taxon>
        <taxon>Bacteroidota</taxon>
        <taxon>Cytophagia</taxon>
        <taxon>Cytophagales</taxon>
        <taxon>Leadbetterellaceae</taxon>
        <taxon>Arcticibacterium</taxon>
    </lineage>
</organism>
<protein>
    <submittedName>
        <fullName evidence="5">AraC family transcriptional regulator</fullName>
    </submittedName>
</protein>
<dbReference type="EMBL" id="CP029480">
    <property type="protein sequence ID" value="AWW00738.1"/>
    <property type="molecule type" value="Genomic_DNA"/>
</dbReference>
<sequence>MKNIPNISFKSIENKTDFDFLNLSKLFPRLDTIEDHNPTLPHRISFFALLIVTKGTGKHQIDLKEYDLIKGTVLKIAQGQVHAFQKNPTYEGFLIIFTNDFVMNYIPKSSINLISHLYNYHLTSPVTIDQKGNEEFIKQISSEIESRNTYAQSNIIAAYLNLYLLKLERIAHYRESKDLKPKKHDTFIEFKNLVESNYTTTRNVKDYADLMLISTKSLNQVVQEFTINTAKSFIDNYVILEAKRDLVSTSKSIKEIAFALGFDEVTNFTKFFKKHTMATPKEFKMEAK</sequence>
<dbReference type="InterPro" id="IPR003313">
    <property type="entry name" value="AraC-bd"/>
</dbReference>
<dbReference type="Pfam" id="PF12833">
    <property type="entry name" value="HTH_18"/>
    <property type="match status" value="1"/>
</dbReference>
<dbReference type="Proteomes" id="UP000249873">
    <property type="component" value="Chromosome"/>
</dbReference>
<evidence type="ECO:0000259" key="4">
    <source>
        <dbReference type="PROSITE" id="PS01124"/>
    </source>
</evidence>
<dbReference type="InterPro" id="IPR009057">
    <property type="entry name" value="Homeodomain-like_sf"/>
</dbReference>
<keyword evidence="1" id="KW-0805">Transcription regulation</keyword>
<keyword evidence="6" id="KW-1185">Reference proteome</keyword>
<dbReference type="InterPro" id="IPR037923">
    <property type="entry name" value="HTH-like"/>
</dbReference>
<evidence type="ECO:0000313" key="5">
    <source>
        <dbReference type="EMBL" id="AWW00738.1"/>
    </source>
</evidence>
<evidence type="ECO:0000256" key="2">
    <source>
        <dbReference type="ARBA" id="ARBA00023125"/>
    </source>
</evidence>
<accession>A0A2Z4GI28</accession>
<evidence type="ECO:0000313" key="6">
    <source>
        <dbReference type="Proteomes" id="UP000249873"/>
    </source>
</evidence>
<dbReference type="RefSeq" id="WP_111374104.1">
    <property type="nucleotide sequence ID" value="NZ_CP029480.1"/>
</dbReference>
<dbReference type="GO" id="GO:0043565">
    <property type="term" value="F:sequence-specific DNA binding"/>
    <property type="evidence" value="ECO:0007669"/>
    <property type="project" value="InterPro"/>
</dbReference>
<reference evidence="5 6" key="1">
    <citation type="submission" date="2018-05" db="EMBL/GenBank/DDBJ databases">
        <title>Complete genome sequence of Arcticibacterium luteifluviistationis SM1504T, a cytophagaceae bacterium isolated from Arctic surface seawater.</title>
        <authorList>
            <person name="Li Y."/>
            <person name="Qin Q.-L."/>
        </authorList>
    </citation>
    <scope>NUCLEOTIDE SEQUENCE [LARGE SCALE GENOMIC DNA]</scope>
    <source>
        <strain evidence="5 6">SM1504</strain>
    </source>
</reference>
<name>A0A2Z4GI28_9BACT</name>
<dbReference type="PROSITE" id="PS01124">
    <property type="entry name" value="HTH_ARAC_FAMILY_2"/>
    <property type="match status" value="1"/>
</dbReference>